<dbReference type="Pfam" id="PF03748">
    <property type="entry name" value="FliL"/>
    <property type="match status" value="1"/>
</dbReference>
<keyword evidence="11" id="KW-0282">Flagellum</keyword>
<evidence type="ECO:0000313" key="11">
    <source>
        <dbReference type="EMBL" id="MBC2834775.1"/>
    </source>
</evidence>
<comment type="subcellular location">
    <subcellularLocation>
        <location evidence="10">Cell inner membrane</location>
    </subcellularLocation>
    <subcellularLocation>
        <location evidence="2">Cell membrane</location>
        <topology evidence="2">Single-pass membrane protein</topology>
    </subcellularLocation>
</comment>
<keyword evidence="11" id="KW-0966">Cell projection</keyword>
<dbReference type="GO" id="GO:0009425">
    <property type="term" value="C:bacterial-type flagellum basal body"/>
    <property type="evidence" value="ECO:0007669"/>
    <property type="project" value="InterPro"/>
</dbReference>
<evidence type="ECO:0000256" key="2">
    <source>
        <dbReference type="ARBA" id="ARBA00004162"/>
    </source>
</evidence>
<evidence type="ECO:0000256" key="1">
    <source>
        <dbReference type="ARBA" id="ARBA00002254"/>
    </source>
</evidence>
<evidence type="ECO:0000313" key="12">
    <source>
        <dbReference type="Proteomes" id="UP000555411"/>
    </source>
</evidence>
<dbReference type="InterPro" id="IPR005503">
    <property type="entry name" value="FliL"/>
</dbReference>
<gene>
    <name evidence="11" type="ORF">H7F16_04605</name>
</gene>
<keyword evidence="9 10" id="KW-0472">Membrane</keyword>
<dbReference type="Proteomes" id="UP000555411">
    <property type="component" value="Unassembled WGS sequence"/>
</dbReference>
<keyword evidence="5 10" id="KW-0145">Chemotaxis</keyword>
<comment type="caution">
    <text evidence="11">The sequence shown here is derived from an EMBL/GenBank/DDBJ whole genome shotgun (WGS) entry which is preliminary data.</text>
</comment>
<comment type="function">
    <text evidence="1 10">Controls the rotational direction of flagella during chemotaxis.</text>
</comment>
<dbReference type="GO" id="GO:0005886">
    <property type="term" value="C:plasma membrane"/>
    <property type="evidence" value="ECO:0007669"/>
    <property type="project" value="UniProtKB-SubCell"/>
</dbReference>
<keyword evidence="12" id="KW-1185">Reference proteome</keyword>
<dbReference type="EMBL" id="JACLQD010000001">
    <property type="protein sequence ID" value="MBC2834775.1"/>
    <property type="molecule type" value="Genomic_DNA"/>
</dbReference>
<organism evidence="11 12">
    <name type="scientific">Paragemmobacter straminiformis</name>
    <dbReference type="NCBI Taxonomy" id="2045119"/>
    <lineage>
        <taxon>Bacteria</taxon>
        <taxon>Pseudomonadati</taxon>
        <taxon>Pseudomonadota</taxon>
        <taxon>Alphaproteobacteria</taxon>
        <taxon>Rhodobacterales</taxon>
        <taxon>Paracoccaceae</taxon>
        <taxon>Paragemmobacter</taxon>
    </lineage>
</organism>
<reference evidence="11 12" key="1">
    <citation type="journal article" date="2017" name="Int. J. Syst. Evol. Microbiol.">
        <title>Gemmobacter straminiformis sp. nov., isolated from an artificial fountain.</title>
        <authorList>
            <person name="Kang J.Y."/>
            <person name="Kim M.J."/>
            <person name="Chun J."/>
            <person name="Son K.P."/>
            <person name="Jahng K.Y."/>
        </authorList>
    </citation>
    <scope>NUCLEOTIDE SEQUENCE [LARGE SCALE GENOMIC DNA]</scope>
    <source>
        <strain evidence="11 12">CAM-8</strain>
    </source>
</reference>
<evidence type="ECO:0000256" key="10">
    <source>
        <dbReference type="RuleBase" id="RU364125"/>
    </source>
</evidence>
<dbReference type="AlphaFoldDB" id="A0A842I5C4"/>
<evidence type="ECO:0000256" key="3">
    <source>
        <dbReference type="ARBA" id="ARBA00008281"/>
    </source>
</evidence>
<keyword evidence="10" id="KW-0997">Cell inner membrane</keyword>
<dbReference type="GO" id="GO:0006935">
    <property type="term" value="P:chemotaxis"/>
    <property type="evidence" value="ECO:0007669"/>
    <property type="project" value="UniProtKB-KW"/>
</dbReference>
<evidence type="ECO:0000256" key="4">
    <source>
        <dbReference type="ARBA" id="ARBA00022475"/>
    </source>
</evidence>
<keyword evidence="4" id="KW-1003">Cell membrane</keyword>
<keyword evidence="11" id="KW-0969">Cilium</keyword>
<evidence type="ECO:0000256" key="9">
    <source>
        <dbReference type="ARBA" id="ARBA00023136"/>
    </source>
</evidence>
<accession>A0A842I5C4</accession>
<keyword evidence="7 10" id="KW-0283">Flagellar rotation</keyword>
<evidence type="ECO:0000256" key="7">
    <source>
        <dbReference type="ARBA" id="ARBA00022779"/>
    </source>
</evidence>
<evidence type="ECO:0000256" key="8">
    <source>
        <dbReference type="ARBA" id="ARBA00022989"/>
    </source>
</evidence>
<dbReference type="RefSeq" id="WP_185796348.1">
    <property type="nucleotide sequence ID" value="NZ_JACLQD010000001.1"/>
</dbReference>
<sequence length="192" mass="20834">MTMEAIDAPKRKGGVLRLLKTLLFAVVLLGAGFGGGWFYFANPLSPAQDMLKLIDPEAAAPAEGDAAAHGEEGALHKVPKPVPEEELFQTSYFTFPDPITSNLRESRRFLQVEIGVSTQYDESVIKNVETHKLALQSDMLAVLSTFSEEDIAGPEGRGHLADALKEAINARLEKAEGFGGVEDVFFPSFVLQ</sequence>
<evidence type="ECO:0000256" key="6">
    <source>
        <dbReference type="ARBA" id="ARBA00022692"/>
    </source>
</evidence>
<evidence type="ECO:0000256" key="5">
    <source>
        <dbReference type="ARBA" id="ARBA00022500"/>
    </source>
</evidence>
<dbReference type="PANTHER" id="PTHR35091:SF2">
    <property type="entry name" value="FLAGELLAR PROTEIN FLIL"/>
    <property type="match status" value="1"/>
</dbReference>
<dbReference type="PANTHER" id="PTHR35091">
    <property type="entry name" value="FLAGELLAR PROTEIN FLIL"/>
    <property type="match status" value="1"/>
</dbReference>
<keyword evidence="6 10" id="KW-0812">Transmembrane</keyword>
<comment type="similarity">
    <text evidence="3 10">Belongs to the FliL family.</text>
</comment>
<name>A0A842I5C4_9RHOB</name>
<feature type="transmembrane region" description="Helical" evidence="10">
    <location>
        <begin position="21"/>
        <end position="40"/>
    </location>
</feature>
<keyword evidence="8 10" id="KW-1133">Transmembrane helix</keyword>
<protein>
    <recommendedName>
        <fullName evidence="10">Flagellar protein FliL</fullName>
    </recommendedName>
</protein>
<dbReference type="GO" id="GO:0071978">
    <property type="term" value="P:bacterial-type flagellum-dependent swarming motility"/>
    <property type="evidence" value="ECO:0007669"/>
    <property type="project" value="TreeGrafter"/>
</dbReference>
<proteinExistence type="inferred from homology"/>